<evidence type="ECO:0000313" key="3">
    <source>
        <dbReference type="EMBL" id="CAD8835928.1"/>
    </source>
</evidence>
<keyword evidence="2" id="KW-0732">Signal</keyword>
<feature type="region of interest" description="Disordered" evidence="1">
    <location>
        <begin position="180"/>
        <end position="216"/>
    </location>
</feature>
<proteinExistence type="predicted"/>
<name>A0A7S1F0E9_NOCSC</name>
<protein>
    <submittedName>
        <fullName evidence="3">Uncharacterized protein</fullName>
    </submittedName>
</protein>
<sequence>MASVVKVLLAGGFATTIQGAFCPKGFTGSQAFPVEWEIPLWPMNLTDEQASELRTVTLTGFGNDYLNQEFLEGPSQDFLVQGRNTYWAGTGDFFLYWCDNFKKWRIAQVKGYKANRDGKCLAFASDSHRDRDILDPNFLKGWTEAEEGKWVEKPEAGVDGLGTLAEKMAIIAELEAAEARTRGNESDECDPDDPFCDEDEDEDSPKNTVPFGGETKDGKCPLRPIAFMVKEKAKDVAKKAMNFMKTMLPMLLGPPVPEEEL</sequence>
<dbReference type="EMBL" id="HBFQ01014870">
    <property type="protein sequence ID" value="CAD8835928.1"/>
    <property type="molecule type" value="Transcribed_RNA"/>
</dbReference>
<feature type="chain" id="PRO_5030639086" evidence="2">
    <location>
        <begin position="20"/>
        <end position="261"/>
    </location>
</feature>
<accession>A0A7S1F0E9</accession>
<gene>
    <name evidence="3" type="ORF">NSCI0253_LOCUS10276</name>
</gene>
<feature type="compositionally biased region" description="Acidic residues" evidence="1">
    <location>
        <begin position="186"/>
        <end position="203"/>
    </location>
</feature>
<evidence type="ECO:0000256" key="2">
    <source>
        <dbReference type="SAM" id="SignalP"/>
    </source>
</evidence>
<organism evidence="3">
    <name type="scientific">Noctiluca scintillans</name>
    <name type="common">Sea sparkle</name>
    <name type="synonym">Red tide dinoflagellate</name>
    <dbReference type="NCBI Taxonomy" id="2966"/>
    <lineage>
        <taxon>Eukaryota</taxon>
        <taxon>Sar</taxon>
        <taxon>Alveolata</taxon>
        <taxon>Dinophyceae</taxon>
        <taxon>Noctilucales</taxon>
        <taxon>Noctilucaceae</taxon>
        <taxon>Noctiluca</taxon>
    </lineage>
</organism>
<dbReference type="AlphaFoldDB" id="A0A7S1F0E9"/>
<reference evidence="3" key="1">
    <citation type="submission" date="2021-01" db="EMBL/GenBank/DDBJ databases">
        <authorList>
            <person name="Corre E."/>
            <person name="Pelletier E."/>
            <person name="Niang G."/>
            <person name="Scheremetjew M."/>
            <person name="Finn R."/>
            <person name="Kale V."/>
            <person name="Holt S."/>
            <person name="Cochrane G."/>
            <person name="Meng A."/>
            <person name="Brown T."/>
            <person name="Cohen L."/>
        </authorList>
    </citation>
    <scope>NUCLEOTIDE SEQUENCE</scope>
</reference>
<evidence type="ECO:0000256" key="1">
    <source>
        <dbReference type="SAM" id="MobiDB-lite"/>
    </source>
</evidence>
<feature type="signal peptide" evidence="2">
    <location>
        <begin position="1"/>
        <end position="19"/>
    </location>
</feature>